<protein>
    <submittedName>
        <fullName evidence="2">ABC transporter permease subunit</fullName>
    </submittedName>
</protein>
<gene>
    <name evidence="2" type="ORF">GPA27_13900</name>
</gene>
<feature type="transmembrane region" description="Helical" evidence="1">
    <location>
        <begin position="91"/>
        <end position="111"/>
    </location>
</feature>
<reference evidence="2 3" key="1">
    <citation type="submission" date="2019-12" db="EMBL/GenBank/DDBJ databases">
        <title>Comparative genomics gives insights into the taxonomy of the Azoarcus-Aromatoleum group and reveals separate origins of nif in the plant-associated Azoarcus and non-plant-associated Aromatoleum sub-groups.</title>
        <authorList>
            <person name="Lafos M."/>
            <person name="Maluk M."/>
            <person name="Batista M."/>
            <person name="Junghare M."/>
            <person name="Carmona M."/>
            <person name="Faoro H."/>
            <person name="Cruz L.M."/>
            <person name="Battistoni F."/>
            <person name="De Souza E."/>
            <person name="Pedrosa F."/>
            <person name="Chen W.-M."/>
            <person name="Poole P.S."/>
            <person name="Dixon R.A."/>
            <person name="James E.K."/>
        </authorList>
    </citation>
    <scope>NUCLEOTIDE SEQUENCE [LARGE SCALE GENOMIC DNA]</scope>
    <source>
        <strain evidence="2 3">T</strain>
    </source>
</reference>
<keyword evidence="1" id="KW-0472">Membrane</keyword>
<accession>A0ABX1NGQ0</accession>
<name>A0ABX1NGQ0_9RHOO</name>
<evidence type="ECO:0000313" key="3">
    <source>
        <dbReference type="Proteomes" id="UP000634522"/>
    </source>
</evidence>
<dbReference type="EMBL" id="WTVS01000027">
    <property type="protein sequence ID" value="NMF98477.1"/>
    <property type="molecule type" value="Genomic_DNA"/>
</dbReference>
<sequence>MMATLLLSCGTVAREKERGTIEQLLLVSPLTPLQILVPKVLAMTLVVLAGSMMSVFAVLGPVFHVLIKGSLTLFFALTALSGFTSSRLEHFIATVPRTLLLGGAVFCVGVWRIRRQFE</sequence>
<organism evidence="2 3">
    <name type="scientific">Aromatoleum toluolicum</name>
    <dbReference type="NCBI Taxonomy" id="90060"/>
    <lineage>
        <taxon>Bacteria</taxon>
        <taxon>Pseudomonadati</taxon>
        <taxon>Pseudomonadota</taxon>
        <taxon>Betaproteobacteria</taxon>
        <taxon>Rhodocyclales</taxon>
        <taxon>Rhodocyclaceae</taxon>
        <taxon>Aromatoleum</taxon>
    </lineage>
</organism>
<keyword evidence="1" id="KW-0812">Transmembrane</keyword>
<evidence type="ECO:0000256" key="1">
    <source>
        <dbReference type="SAM" id="Phobius"/>
    </source>
</evidence>
<comment type="caution">
    <text evidence="2">The sequence shown here is derived from an EMBL/GenBank/DDBJ whole genome shotgun (WGS) entry which is preliminary data.</text>
</comment>
<proteinExistence type="predicted"/>
<keyword evidence="3" id="KW-1185">Reference proteome</keyword>
<feature type="transmembrane region" description="Helical" evidence="1">
    <location>
        <begin position="39"/>
        <end position="59"/>
    </location>
</feature>
<dbReference type="Proteomes" id="UP000634522">
    <property type="component" value="Unassembled WGS sequence"/>
</dbReference>
<dbReference type="RefSeq" id="WP_050415490.1">
    <property type="nucleotide sequence ID" value="NZ_WTVS01000027.1"/>
</dbReference>
<keyword evidence="1" id="KW-1133">Transmembrane helix</keyword>
<evidence type="ECO:0000313" key="2">
    <source>
        <dbReference type="EMBL" id="NMF98477.1"/>
    </source>
</evidence>